<reference evidence="3" key="2">
    <citation type="submission" date="2018-02" db="UniProtKB">
        <authorList>
            <consortium name="EnsemblPlants"/>
        </authorList>
    </citation>
    <scope>IDENTIFICATION</scope>
    <source>
        <strain evidence="3">Williams 82</strain>
    </source>
</reference>
<evidence type="ECO:0000313" key="3">
    <source>
        <dbReference type="EnsemblPlants" id="KRH34392"/>
    </source>
</evidence>
<accession>K7LK46</accession>
<keyword evidence="1" id="KW-0472">Membrane</keyword>
<dbReference type="EnsemblPlants" id="KRH34392">
    <property type="protein sequence ID" value="KRH34392"/>
    <property type="gene ID" value="GLYMA_10G181300"/>
</dbReference>
<sequence length="80" mass="9343">MWLLPIDCNLESIFDSLLLMSATRFNANDVYFALGWICKFILTVWLVFFIKMAHVARFKSIEVSEIIYVRKGFITCQLST</sequence>
<keyword evidence="1" id="KW-1133">Transmembrane helix</keyword>
<keyword evidence="1" id="KW-0812">Transmembrane</keyword>
<protein>
    <submittedName>
        <fullName evidence="2 3">Uncharacterized protein</fullName>
    </submittedName>
</protein>
<dbReference type="Gramene" id="KRH34392">
    <property type="protein sequence ID" value="KRH34392"/>
    <property type="gene ID" value="GLYMA_10G181300"/>
</dbReference>
<name>K7LK46_SOYBN</name>
<organism evidence="2">
    <name type="scientific">Glycine max</name>
    <name type="common">Soybean</name>
    <name type="synonym">Glycine hispida</name>
    <dbReference type="NCBI Taxonomy" id="3847"/>
    <lineage>
        <taxon>Eukaryota</taxon>
        <taxon>Viridiplantae</taxon>
        <taxon>Streptophyta</taxon>
        <taxon>Embryophyta</taxon>
        <taxon>Tracheophyta</taxon>
        <taxon>Spermatophyta</taxon>
        <taxon>Magnoliopsida</taxon>
        <taxon>eudicotyledons</taxon>
        <taxon>Gunneridae</taxon>
        <taxon>Pentapetalae</taxon>
        <taxon>rosids</taxon>
        <taxon>fabids</taxon>
        <taxon>Fabales</taxon>
        <taxon>Fabaceae</taxon>
        <taxon>Papilionoideae</taxon>
        <taxon>50 kb inversion clade</taxon>
        <taxon>NPAAA clade</taxon>
        <taxon>indigoferoid/millettioid clade</taxon>
        <taxon>Phaseoleae</taxon>
        <taxon>Glycine</taxon>
        <taxon>Glycine subgen. Soja</taxon>
    </lineage>
</organism>
<keyword evidence="4" id="KW-1185">Reference proteome</keyword>
<reference evidence="2" key="3">
    <citation type="submission" date="2018-07" db="EMBL/GenBank/DDBJ databases">
        <title>WGS assembly of Glycine max.</title>
        <authorList>
            <person name="Schmutz J."/>
            <person name="Cannon S."/>
            <person name="Schlueter J."/>
            <person name="Ma J."/>
            <person name="Mitros T."/>
            <person name="Nelson W."/>
            <person name="Hyten D."/>
            <person name="Song Q."/>
            <person name="Thelen J."/>
            <person name="Cheng J."/>
            <person name="Xu D."/>
            <person name="Hellsten U."/>
            <person name="May G."/>
            <person name="Yu Y."/>
            <person name="Sakurai T."/>
            <person name="Umezawa T."/>
            <person name="Bhattacharyya M."/>
            <person name="Sandhu D."/>
            <person name="Valliyodan B."/>
            <person name="Lindquist E."/>
            <person name="Peto M."/>
            <person name="Grant D."/>
            <person name="Shu S."/>
            <person name="Goodstein D."/>
            <person name="Barry K."/>
            <person name="Futrell-Griggs M."/>
            <person name="Abernathy B."/>
            <person name="Du J."/>
            <person name="Tian Z."/>
            <person name="Zhu L."/>
            <person name="Gill N."/>
            <person name="Joshi T."/>
            <person name="Libault M."/>
            <person name="Sethuraman A."/>
            <person name="Zhang X."/>
            <person name="Shinozaki K."/>
            <person name="Nguyen H."/>
            <person name="Wing R."/>
            <person name="Cregan P."/>
            <person name="Specht J."/>
            <person name="Grimwood J."/>
            <person name="Rokhsar D."/>
            <person name="Stacey G."/>
            <person name="Shoemaker R."/>
            <person name="Jackson S."/>
        </authorList>
    </citation>
    <scope>NUCLEOTIDE SEQUENCE</scope>
    <source>
        <tissue evidence="2">Callus</tissue>
    </source>
</reference>
<dbReference type="AlphaFoldDB" id="K7LK46"/>
<dbReference type="InParanoid" id="K7LK46"/>
<evidence type="ECO:0000313" key="2">
    <source>
        <dbReference type="EMBL" id="KRH34392.1"/>
    </source>
</evidence>
<evidence type="ECO:0000256" key="1">
    <source>
        <dbReference type="SAM" id="Phobius"/>
    </source>
</evidence>
<feature type="transmembrane region" description="Helical" evidence="1">
    <location>
        <begin position="30"/>
        <end position="50"/>
    </location>
</feature>
<proteinExistence type="predicted"/>
<gene>
    <name evidence="2" type="ORF">GLYMA_10G181300</name>
</gene>
<dbReference type="EMBL" id="CM000843">
    <property type="protein sequence ID" value="KRH34392.1"/>
    <property type="molecule type" value="Genomic_DNA"/>
</dbReference>
<reference evidence="2 3" key="1">
    <citation type="journal article" date="2010" name="Nature">
        <title>Genome sequence of the palaeopolyploid soybean.</title>
        <authorList>
            <person name="Schmutz J."/>
            <person name="Cannon S.B."/>
            <person name="Schlueter J."/>
            <person name="Ma J."/>
            <person name="Mitros T."/>
            <person name="Nelson W."/>
            <person name="Hyten D.L."/>
            <person name="Song Q."/>
            <person name="Thelen J.J."/>
            <person name="Cheng J."/>
            <person name="Xu D."/>
            <person name="Hellsten U."/>
            <person name="May G.D."/>
            <person name="Yu Y."/>
            <person name="Sakurai T."/>
            <person name="Umezawa T."/>
            <person name="Bhattacharyya M.K."/>
            <person name="Sandhu D."/>
            <person name="Valliyodan B."/>
            <person name="Lindquist E."/>
            <person name="Peto M."/>
            <person name="Grant D."/>
            <person name="Shu S."/>
            <person name="Goodstein D."/>
            <person name="Barry K."/>
            <person name="Futrell-Griggs M."/>
            <person name="Abernathy B."/>
            <person name="Du J."/>
            <person name="Tian Z."/>
            <person name="Zhu L."/>
            <person name="Gill N."/>
            <person name="Joshi T."/>
            <person name="Libault M."/>
            <person name="Sethuraman A."/>
            <person name="Zhang X.-C."/>
            <person name="Shinozaki K."/>
            <person name="Nguyen H.T."/>
            <person name="Wing R.A."/>
            <person name="Cregan P."/>
            <person name="Specht J."/>
            <person name="Grimwood J."/>
            <person name="Rokhsar D."/>
            <person name="Stacey G."/>
            <person name="Shoemaker R.C."/>
            <person name="Jackson S.A."/>
        </authorList>
    </citation>
    <scope>NUCLEOTIDE SEQUENCE [LARGE SCALE GENOMIC DNA]</scope>
    <source>
        <strain evidence="3">cv. Williams 82</strain>
        <tissue evidence="2">Callus</tissue>
    </source>
</reference>
<evidence type="ECO:0000313" key="4">
    <source>
        <dbReference type="Proteomes" id="UP000008827"/>
    </source>
</evidence>
<dbReference type="PaxDb" id="3847-GLYMA10G32461.1"/>
<dbReference type="Proteomes" id="UP000008827">
    <property type="component" value="Chromosome 10"/>
</dbReference>
<dbReference type="HOGENOM" id="CLU_2594522_0_0_1"/>